<feature type="transmembrane region" description="Helical" evidence="1">
    <location>
        <begin position="187"/>
        <end position="208"/>
    </location>
</feature>
<feature type="transmembrane region" description="Helical" evidence="1">
    <location>
        <begin position="103"/>
        <end position="121"/>
    </location>
</feature>
<name>A0ABQ2ET89_9ACTN</name>
<dbReference type="RefSeq" id="WP_189110853.1">
    <property type="nucleotide sequence ID" value="NZ_BMMV01000026.1"/>
</dbReference>
<proteinExistence type="predicted"/>
<keyword evidence="1" id="KW-0472">Membrane</keyword>
<evidence type="ECO:0000313" key="3">
    <source>
        <dbReference type="Proteomes" id="UP000660265"/>
    </source>
</evidence>
<reference evidence="3" key="1">
    <citation type="journal article" date="2019" name="Int. J. Syst. Evol. Microbiol.">
        <title>The Global Catalogue of Microorganisms (GCM) 10K type strain sequencing project: providing services to taxonomists for standard genome sequencing and annotation.</title>
        <authorList>
            <consortium name="The Broad Institute Genomics Platform"/>
            <consortium name="The Broad Institute Genome Sequencing Center for Infectious Disease"/>
            <person name="Wu L."/>
            <person name="Ma J."/>
        </authorList>
    </citation>
    <scope>NUCLEOTIDE SEQUENCE [LARGE SCALE GENOMIC DNA]</scope>
    <source>
        <strain evidence="3">CGMCC 4.7275</strain>
    </source>
</reference>
<keyword evidence="1" id="KW-1133">Transmembrane helix</keyword>
<keyword evidence="1" id="KW-0812">Transmembrane</keyword>
<feature type="transmembrane region" description="Helical" evidence="1">
    <location>
        <begin position="214"/>
        <end position="233"/>
    </location>
</feature>
<protein>
    <submittedName>
        <fullName evidence="2">Membrane protein</fullName>
    </submittedName>
</protein>
<gene>
    <name evidence="2" type="ORF">GCM10011583_61500</name>
</gene>
<dbReference type="Pfam" id="PF06912">
    <property type="entry name" value="DUF1275"/>
    <property type="match status" value="1"/>
</dbReference>
<accession>A0ABQ2ET89</accession>
<feature type="transmembrane region" description="Helical" evidence="1">
    <location>
        <begin position="57"/>
        <end position="82"/>
    </location>
</feature>
<dbReference type="Proteomes" id="UP000660265">
    <property type="component" value="Unassembled WGS sequence"/>
</dbReference>
<keyword evidence="3" id="KW-1185">Reference proteome</keyword>
<dbReference type="EMBL" id="BMMV01000026">
    <property type="protein sequence ID" value="GGK21242.1"/>
    <property type="molecule type" value="Genomic_DNA"/>
</dbReference>
<feature type="transmembrane region" description="Helical" evidence="1">
    <location>
        <begin position="133"/>
        <end position="152"/>
    </location>
</feature>
<feature type="transmembrane region" description="Helical" evidence="1">
    <location>
        <begin position="26"/>
        <end position="45"/>
    </location>
</feature>
<evidence type="ECO:0000256" key="1">
    <source>
        <dbReference type="SAM" id="Phobius"/>
    </source>
</evidence>
<dbReference type="PANTHER" id="PTHR37488:SF2">
    <property type="entry name" value="DUF1275 DOMAIN-CONTAINING PROTEIN"/>
    <property type="match status" value="1"/>
</dbReference>
<comment type="caution">
    <text evidence="2">The sequence shown here is derived from an EMBL/GenBank/DDBJ whole genome shotgun (WGS) entry which is preliminary data.</text>
</comment>
<evidence type="ECO:0000313" key="2">
    <source>
        <dbReference type="EMBL" id="GGK21242.1"/>
    </source>
</evidence>
<dbReference type="PANTHER" id="PTHR37488">
    <property type="entry name" value="DUF1275 DOMAIN-CONTAINING PROTEIN"/>
    <property type="match status" value="1"/>
</dbReference>
<sequence length="242" mass="24579">MRRTLSEIREVLVPDLSGRHGPLPPLLLVLTVVTGLVDAFSYLALGRVFVANMTGNIVFLGFALAGASGFSVVASVLALAAFAAGAVAGGRLAHRAPWHRGRLLLSVTVVQTVLLLAAWVVSRVADPPLDGGVRWALIVLLAVALGAQNAVVRSLAVPDLTTTVLTMTVTGIAADGRLGGGGGARPGVRVLTVVAMFLGALAGAALIVHGNTDVPLLCAACVVAAVALALVPLRRARGSWTG</sequence>
<organism evidence="2 3">
    <name type="scientific">Streptomyces camponoticapitis</name>
    <dbReference type="NCBI Taxonomy" id="1616125"/>
    <lineage>
        <taxon>Bacteria</taxon>
        <taxon>Bacillati</taxon>
        <taxon>Actinomycetota</taxon>
        <taxon>Actinomycetes</taxon>
        <taxon>Kitasatosporales</taxon>
        <taxon>Streptomycetaceae</taxon>
        <taxon>Streptomyces</taxon>
    </lineage>
</organism>
<dbReference type="InterPro" id="IPR010699">
    <property type="entry name" value="DUF1275"/>
</dbReference>